<evidence type="ECO:0000256" key="1">
    <source>
        <dbReference type="ARBA" id="ARBA00023002"/>
    </source>
</evidence>
<feature type="region of interest" description="Disordered" evidence="2">
    <location>
        <begin position="351"/>
        <end position="379"/>
    </location>
</feature>
<keyword evidence="1" id="KW-0560">Oxidoreductase</keyword>
<dbReference type="Pfam" id="PF01266">
    <property type="entry name" value="DAO"/>
    <property type="match status" value="1"/>
</dbReference>
<dbReference type="GO" id="GO:0016491">
    <property type="term" value="F:oxidoreductase activity"/>
    <property type="evidence" value="ECO:0007669"/>
    <property type="project" value="UniProtKB-KW"/>
</dbReference>
<dbReference type="PANTHER" id="PTHR13847:SF289">
    <property type="entry name" value="GLYCINE OXIDASE"/>
    <property type="match status" value="1"/>
</dbReference>
<comment type="caution">
    <text evidence="4">The sequence shown here is derived from an EMBL/GenBank/DDBJ whole genome shotgun (WGS) entry which is preliminary data.</text>
</comment>
<dbReference type="Proteomes" id="UP000232164">
    <property type="component" value="Unassembled WGS sequence"/>
</dbReference>
<proteinExistence type="predicted"/>
<dbReference type="InterPro" id="IPR006076">
    <property type="entry name" value="FAD-dep_OxRdtase"/>
</dbReference>
<dbReference type="GO" id="GO:0005737">
    <property type="term" value="C:cytoplasm"/>
    <property type="evidence" value="ECO:0007669"/>
    <property type="project" value="TreeGrafter"/>
</dbReference>
<dbReference type="RefSeq" id="WP_100773139.1">
    <property type="nucleotide sequence ID" value="NZ_PIQN01000032.1"/>
</dbReference>
<dbReference type="Gene3D" id="3.50.50.60">
    <property type="entry name" value="FAD/NAD(P)-binding domain"/>
    <property type="match status" value="1"/>
</dbReference>
<dbReference type="PANTHER" id="PTHR13847">
    <property type="entry name" value="SARCOSINE DEHYDROGENASE-RELATED"/>
    <property type="match status" value="1"/>
</dbReference>
<evidence type="ECO:0000256" key="2">
    <source>
        <dbReference type="SAM" id="MobiDB-lite"/>
    </source>
</evidence>
<evidence type="ECO:0000313" key="5">
    <source>
        <dbReference type="Proteomes" id="UP000232164"/>
    </source>
</evidence>
<sequence length="379" mass="40108">MAQHRPRIVVIGAGIIGSAISYNLAIRGADVLLMDQGQMPGSGVTGKAFGWVNVINGTPGDNSYALWREAVAEFRNLKDALPTAFSRARSGSLLWKATAQETEQFAELHRSAGENVELLQRSALLELEPRLREVPDLAAFSPNDLALDPMRLAGDLVAAAIAAGGSTRFGAAVCAIDTINGKVSGVRVGDEIIAADVVVVAAGAGVLPLTDRLGVQTGLTTSPALLLRYACNRPIINYILRGPRLEIRQASDSTLLVAKSYVENGDENGPRLIGEKMLTVMKDELDLPDEVELKSAEIGDRPIFADGLPRLGFLQEIGSLYLAVGHPGVILAPLIGRMTAEELLEGRNANSTHSPLIGGSLPSSCRLSAQSGRTEQTCS</sequence>
<name>A0A2N0CZ58_RHISU</name>
<accession>A0A2N0CZ58</accession>
<dbReference type="InterPro" id="IPR036188">
    <property type="entry name" value="FAD/NAD-bd_sf"/>
</dbReference>
<organism evidence="4 5">
    <name type="scientific">Rhizobium sullae</name>
    <name type="common">Rhizobium hedysari</name>
    <dbReference type="NCBI Taxonomy" id="50338"/>
    <lineage>
        <taxon>Bacteria</taxon>
        <taxon>Pseudomonadati</taxon>
        <taxon>Pseudomonadota</taxon>
        <taxon>Alphaproteobacteria</taxon>
        <taxon>Hyphomicrobiales</taxon>
        <taxon>Rhizobiaceae</taxon>
        <taxon>Rhizobium/Agrobacterium group</taxon>
        <taxon>Rhizobium</taxon>
    </lineage>
</organism>
<dbReference type="EMBL" id="PIQN01000032">
    <property type="protein sequence ID" value="PKA39135.1"/>
    <property type="molecule type" value="Genomic_DNA"/>
</dbReference>
<gene>
    <name evidence="4" type="ORF">CWR43_33725</name>
</gene>
<reference evidence="4 5" key="2">
    <citation type="submission" date="2017-12" db="EMBL/GenBank/DDBJ databases">
        <title>Genome sequence of Rhizobium sullae HCNT1 isolated from Sulla coronaria nodules and featuring peculiar denitrification phenotypes.</title>
        <authorList>
            <person name="De Diego-Diaz B."/>
            <person name="Treu L."/>
            <person name="Campanaro S."/>
            <person name="Da Silva Duarte V."/>
            <person name="Basaglia M."/>
            <person name="Favaro L."/>
            <person name="Casella S."/>
            <person name="Squartini A."/>
        </authorList>
    </citation>
    <scope>NUCLEOTIDE SEQUENCE [LARGE SCALE GENOMIC DNA]</scope>
    <source>
        <strain evidence="4 5">HCNT1</strain>
    </source>
</reference>
<protein>
    <recommendedName>
        <fullName evidence="3">FAD dependent oxidoreductase domain-containing protein</fullName>
    </recommendedName>
</protein>
<evidence type="ECO:0000259" key="3">
    <source>
        <dbReference type="Pfam" id="PF01266"/>
    </source>
</evidence>
<feature type="domain" description="FAD dependent oxidoreductase" evidence="3">
    <location>
        <begin position="7"/>
        <end position="341"/>
    </location>
</feature>
<dbReference type="AlphaFoldDB" id="A0A2N0CZ58"/>
<feature type="compositionally biased region" description="Polar residues" evidence="2">
    <location>
        <begin position="361"/>
        <end position="379"/>
    </location>
</feature>
<dbReference type="SUPFAM" id="SSF51905">
    <property type="entry name" value="FAD/NAD(P)-binding domain"/>
    <property type="match status" value="1"/>
</dbReference>
<evidence type="ECO:0000313" key="4">
    <source>
        <dbReference type="EMBL" id="PKA39135.1"/>
    </source>
</evidence>
<reference evidence="4 5" key="1">
    <citation type="submission" date="2017-11" db="EMBL/GenBank/DDBJ databases">
        <authorList>
            <person name="Han C.G."/>
        </authorList>
    </citation>
    <scope>NUCLEOTIDE SEQUENCE [LARGE SCALE GENOMIC DNA]</scope>
    <source>
        <strain evidence="4 5">HCNT1</strain>
    </source>
</reference>
<dbReference type="Gene3D" id="3.30.9.10">
    <property type="entry name" value="D-Amino Acid Oxidase, subunit A, domain 2"/>
    <property type="match status" value="1"/>
</dbReference>
<dbReference type="STRING" id="1041146.GCA_000427985_03135"/>